<evidence type="ECO:0000313" key="6">
    <source>
        <dbReference type="EMBL" id="KGE86316.1"/>
    </source>
</evidence>
<dbReference type="STRING" id="1524460.IX84_21150"/>
<dbReference type="InterPro" id="IPR011123">
    <property type="entry name" value="Y_Y_Y"/>
</dbReference>
<dbReference type="InterPro" id="IPR015943">
    <property type="entry name" value="WD40/YVTN_repeat-like_dom_sf"/>
</dbReference>
<keyword evidence="2" id="KW-0472">Membrane</keyword>
<name>A0A098S2R4_9BACT</name>
<feature type="domain" description="Signal transduction histidine kinase subgroup 3 dimerisation and phosphoacceptor" evidence="5">
    <location>
        <begin position="827"/>
        <end position="885"/>
    </location>
</feature>
<feature type="transmembrane region" description="Helical" evidence="2">
    <location>
        <begin position="795"/>
        <end position="817"/>
    </location>
</feature>
<gene>
    <name evidence="6" type="ORF">IX84_21150</name>
</gene>
<dbReference type="EMBL" id="JPOS01000079">
    <property type="protein sequence ID" value="KGE86316.1"/>
    <property type="molecule type" value="Genomic_DNA"/>
</dbReference>
<dbReference type="Gene3D" id="1.20.5.1930">
    <property type="match status" value="1"/>
</dbReference>
<dbReference type="SUPFAM" id="SSF55874">
    <property type="entry name" value="ATPase domain of HSP90 chaperone/DNA topoisomerase II/histidine kinase"/>
    <property type="match status" value="1"/>
</dbReference>
<feature type="domain" description="Histidine kinase/HSP90-like ATPase" evidence="3">
    <location>
        <begin position="934"/>
        <end position="1044"/>
    </location>
</feature>
<dbReference type="Pfam" id="PF07495">
    <property type="entry name" value="Y_Y_Y"/>
    <property type="match status" value="1"/>
</dbReference>
<dbReference type="InterPro" id="IPR011110">
    <property type="entry name" value="Reg_prop"/>
</dbReference>
<feature type="domain" description="Two component regulator three Y" evidence="4">
    <location>
        <begin position="724"/>
        <end position="787"/>
    </location>
</feature>
<evidence type="ECO:0000313" key="7">
    <source>
        <dbReference type="Proteomes" id="UP000029736"/>
    </source>
</evidence>
<dbReference type="Pfam" id="PF02518">
    <property type="entry name" value="HATPase_c"/>
    <property type="match status" value="1"/>
</dbReference>
<reference evidence="6 7" key="1">
    <citation type="journal article" date="2014" name="Int. J. Syst. Evol. Microbiol.">
        <title>Phaeodactylibacter xiamenensis gen. nov., sp. nov., a member of the family Saprospiraceae isolated from the marine alga Phaeodactylum tricornutum.</title>
        <authorList>
            <person name="Chen Z.Jr."/>
            <person name="Lei X."/>
            <person name="Lai Q."/>
            <person name="Li Y."/>
            <person name="Zhang B."/>
            <person name="Zhang J."/>
            <person name="Zhang H."/>
            <person name="Yang L."/>
            <person name="Zheng W."/>
            <person name="Tian Y."/>
            <person name="Yu Z."/>
            <person name="Xu H.Jr."/>
            <person name="Zheng T."/>
        </authorList>
    </citation>
    <scope>NUCLEOTIDE SEQUENCE [LARGE SCALE GENOMIC DNA]</scope>
    <source>
        <strain evidence="6 7">KD52</strain>
    </source>
</reference>
<keyword evidence="2" id="KW-1133">Transmembrane helix</keyword>
<comment type="caution">
    <text evidence="6">The sequence shown here is derived from an EMBL/GenBank/DDBJ whole genome shotgun (WGS) entry which is preliminary data.</text>
</comment>
<protein>
    <recommendedName>
        <fullName evidence="8">Histidine kinase/HSP90-like ATPase domain-containing protein</fullName>
    </recommendedName>
</protein>
<dbReference type="InterPro" id="IPR013783">
    <property type="entry name" value="Ig-like_fold"/>
</dbReference>
<keyword evidence="1" id="KW-0597">Phosphoprotein</keyword>
<dbReference type="Gene3D" id="2.60.40.10">
    <property type="entry name" value="Immunoglobulins"/>
    <property type="match status" value="1"/>
</dbReference>
<keyword evidence="2" id="KW-0812">Transmembrane</keyword>
<dbReference type="SUPFAM" id="SSF63829">
    <property type="entry name" value="Calcium-dependent phosphotriesterase"/>
    <property type="match status" value="1"/>
</dbReference>
<dbReference type="Proteomes" id="UP000029736">
    <property type="component" value="Unassembled WGS sequence"/>
</dbReference>
<dbReference type="Pfam" id="PF07730">
    <property type="entry name" value="HisKA_3"/>
    <property type="match status" value="1"/>
</dbReference>
<dbReference type="InterPro" id="IPR011712">
    <property type="entry name" value="Sig_transdc_His_kin_sub3_dim/P"/>
</dbReference>
<dbReference type="SUPFAM" id="SSF101898">
    <property type="entry name" value="NHL repeat"/>
    <property type="match status" value="1"/>
</dbReference>
<evidence type="ECO:0000259" key="3">
    <source>
        <dbReference type="Pfam" id="PF02518"/>
    </source>
</evidence>
<proteinExistence type="predicted"/>
<organism evidence="6 7">
    <name type="scientific">Phaeodactylibacter xiamenensis</name>
    <dbReference type="NCBI Taxonomy" id="1524460"/>
    <lineage>
        <taxon>Bacteria</taxon>
        <taxon>Pseudomonadati</taxon>
        <taxon>Bacteroidota</taxon>
        <taxon>Saprospiria</taxon>
        <taxon>Saprospirales</taxon>
        <taxon>Haliscomenobacteraceae</taxon>
        <taxon>Phaeodactylibacter</taxon>
    </lineage>
</organism>
<accession>A0A098S2R4</accession>
<dbReference type="Pfam" id="PF07494">
    <property type="entry name" value="Reg_prop"/>
    <property type="match status" value="1"/>
</dbReference>
<dbReference type="AlphaFoldDB" id="A0A098S2R4"/>
<dbReference type="InterPro" id="IPR036890">
    <property type="entry name" value="HATPase_C_sf"/>
</dbReference>
<evidence type="ECO:0008006" key="8">
    <source>
        <dbReference type="Google" id="ProtNLM"/>
    </source>
</evidence>
<keyword evidence="7" id="KW-1185">Reference proteome</keyword>
<evidence type="ECO:0000256" key="1">
    <source>
        <dbReference type="ARBA" id="ARBA00022553"/>
    </source>
</evidence>
<sequence length="1049" mass="120291">MGFLLFRQGSRSYAQPTLPEEHYSLNDGLSDRMISDIVKSPNGLIWIGTSNGLNRFDGYDFVTFSNTPSSPYKISDANIRGLSMDREGRLVITFYSSYALFDLLHPATHERTTVRLLPDNGIQGTPRDIAVDPSGNIYAISLSNTHFSVYAYKGVQEFTELFQIPIRQGEYIPHLSLLPLRDGSFLLNDSHNGLRHFNANGQLLKHIQKEGPEAPGKGGSYPGLTAVFHQDINGKVWYSLRGQRGMYHYLPGERRLEYAEQLPTGKRYTRIWEDLTGNLLLANSANTSSGFPLEDLTCIRPDGKQFDFDHLLSTSKYIVSAASQDFFENLILGIDTGLKIVQNQQFKIRKLLADQLGSDQRGAIMRGVTGNGTDEVYFAREVDAWYRFNPQTFELDTLQMIDEQTGEQVTLSCGRNIEIGTDGYIWGLSCINGRNGRLLRYDRTTCMVRTYLFDHKFTAFTIARNGTIWLIAEPDTPSGLLVSFDPIAERFEEYYDWESNNPLSEATPRYILEAHDSILWIGTENGLYSINPNTRQTRSYQVGKGNDNQLGSNIIYAIHEDEQHRLWLGTTNGFNIFDPQNNNWKHYNQQDALASNIVCGFVPTPEGKYWISTYNGLSFFDPDQQTFRNFYKEDGLSHDEFNRHSFYTDLLGNIYLGGVNGMNIFRTEDLVREVRTPAPVLTFFSRYSNDQDSMIRRISNLNTDHTFIIGPDDTQFTFQYTLPNYTTPRRNQFKTWLEGIDKGYIYQGRDNTSNYYNLPAGDYLLHIKGADANGNWSSEALTIPIHVNPPWYKTYAFILSGALVFFLVLYSLFQYRLNRRLEMERMRTKLSSDLHDEVSGLLASIAMRTDILQFKTQDAENQKDLKWIGEVSRTAMSKMSDVIWSIDSRRDKFEDLLIRMKEHAAEILAPQHIDYRFKVDHLDTNNRLKVDLRQNLYFIFKEAINNIGKHSWATEVQIHLHNEGQEFVMHIEDNGKEIRKQRTAPENTRQAAMSGREAVNTLIQERLSSTKTGQGLSNIRMRAERIGASLRLAESDRGFVVRIRCRKFA</sequence>
<evidence type="ECO:0000259" key="4">
    <source>
        <dbReference type="Pfam" id="PF07495"/>
    </source>
</evidence>
<dbReference type="GO" id="GO:0000155">
    <property type="term" value="F:phosphorelay sensor kinase activity"/>
    <property type="evidence" value="ECO:0007669"/>
    <property type="project" value="InterPro"/>
</dbReference>
<dbReference type="CDD" id="cd16917">
    <property type="entry name" value="HATPase_UhpB-NarQ-NarX-like"/>
    <property type="match status" value="1"/>
</dbReference>
<evidence type="ECO:0000256" key="2">
    <source>
        <dbReference type="SAM" id="Phobius"/>
    </source>
</evidence>
<evidence type="ECO:0000259" key="5">
    <source>
        <dbReference type="Pfam" id="PF07730"/>
    </source>
</evidence>
<dbReference type="GO" id="GO:0016020">
    <property type="term" value="C:membrane"/>
    <property type="evidence" value="ECO:0007669"/>
    <property type="project" value="InterPro"/>
</dbReference>
<dbReference type="PANTHER" id="PTHR43547">
    <property type="entry name" value="TWO-COMPONENT HISTIDINE KINASE"/>
    <property type="match status" value="1"/>
</dbReference>
<dbReference type="InterPro" id="IPR003594">
    <property type="entry name" value="HATPase_dom"/>
</dbReference>
<dbReference type="PANTHER" id="PTHR43547:SF2">
    <property type="entry name" value="HYBRID SIGNAL TRANSDUCTION HISTIDINE KINASE C"/>
    <property type="match status" value="1"/>
</dbReference>
<dbReference type="Gene3D" id="2.130.10.10">
    <property type="entry name" value="YVTN repeat-like/Quinoprotein amine dehydrogenase"/>
    <property type="match status" value="2"/>
</dbReference>
<dbReference type="GO" id="GO:0046983">
    <property type="term" value="F:protein dimerization activity"/>
    <property type="evidence" value="ECO:0007669"/>
    <property type="project" value="InterPro"/>
</dbReference>
<dbReference type="Gene3D" id="3.30.565.10">
    <property type="entry name" value="Histidine kinase-like ATPase, C-terminal domain"/>
    <property type="match status" value="1"/>
</dbReference>